<sequence>MLTLEDGETSASCFIAPHPRVAPYLSTYYFTAIEGPDGQEIRDWMNPEWASVRFCWLGQTRGSIYDGPFRDVPPAHFAGPTTVTQPFSAARAHIASIGFLPLGWHRFMREPAANWANRIDEASLVKTILPFDSMLDQVRDAASPEAVAELFDAILIAAMDGHPLTDAEAEEEQRIIAAHAVLVDPATSTVAQMTDRLGMTVKQLHRFSLKLFGFPPKLLIRRQRFIRTMAAVIHNPAANWADALDLQYYDQPHFNRDFREFFGMSPDQYRRLPHPVISAAAKARMKALGDPLQALQRPEGTPPA</sequence>
<keyword evidence="1" id="KW-0805">Transcription regulation</keyword>
<dbReference type="Proteomes" id="UP000503018">
    <property type="component" value="Chromosome"/>
</dbReference>
<keyword evidence="2" id="KW-0238">DNA-binding</keyword>
<dbReference type="EMBL" id="CP053015">
    <property type="protein sequence ID" value="QJQ31736.1"/>
    <property type="molecule type" value="Genomic_DNA"/>
</dbReference>
<dbReference type="InterPro" id="IPR050204">
    <property type="entry name" value="AraC_XylS_family_regulators"/>
</dbReference>
<dbReference type="GO" id="GO:0043565">
    <property type="term" value="F:sequence-specific DNA binding"/>
    <property type="evidence" value="ECO:0007669"/>
    <property type="project" value="InterPro"/>
</dbReference>
<accession>A0A6M4ASQ2</accession>
<evidence type="ECO:0000313" key="5">
    <source>
        <dbReference type="EMBL" id="QJQ31736.1"/>
    </source>
</evidence>
<dbReference type="AlphaFoldDB" id="A0A6M4ASQ2"/>
<evidence type="ECO:0000313" key="6">
    <source>
        <dbReference type="Proteomes" id="UP000503018"/>
    </source>
</evidence>
<dbReference type="KEGG" id="slan:GV829_04170"/>
<keyword evidence="3" id="KW-0804">Transcription</keyword>
<reference evidence="5 6" key="1">
    <citation type="submission" date="2020-01" db="EMBL/GenBank/DDBJ databases">
        <title>Sphingomonas sp. strain CSW-10.</title>
        <authorList>
            <person name="Chen W.-M."/>
        </authorList>
    </citation>
    <scope>NUCLEOTIDE SEQUENCE [LARGE SCALE GENOMIC DNA]</scope>
    <source>
        <strain evidence="5 6">CSW-10</strain>
    </source>
</reference>
<name>A0A6M4ASQ2_9SPHN</name>
<evidence type="ECO:0000256" key="1">
    <source>
        <dbReference type="ARBA" id="ARBA00023015"/>
    </source>
</evidence>
<dbReference type="PROSITE" id="PS01124">
    <property type="entry name" value="HTH_ARAC_FAMILY_2"/>
    <property type="match status" value="1"/>
</dbReference>
<evidence type="ECO:0000259" key="4">
    <source>
        <dbReference type="PROSITE" id="PS01124"/>
    </source>
</evidence>
<dbReference type="RefSeq" id="WP_169944110.1">
    <property type="nucleotide sequence ID" value="NZ_CP053015.1"/>
</dbReference>
<gene>
    <name evidence="5" type="ORF">GV829_04170</name>
</gene>
<dbReference type="InterPro" id="IPR018060">
    <property type="entry name" value="HTH_AraC"/>
</dbReference>
<dbReference type="GO" id="GO:0003700">
    <property type="term" value="F:DNA-binding transcription factor activity"/>
    <property type="evidence" value="ECO:0007669"/>
    <property type="project" value="InterPro"/>
</dbReference>
<protein>
    <submittedName>
        <fullName evidence="5">AraC family transcriptional regulator</fullName>
    </submittedName>
</protein>
<organism evidence="5 6">
    <name type="scientific">Sphingomonas lacunae</name>
    <dbReference type="NCBI Taxonomy" id="2698828"/>
    <lineage>
        <taxon>Bacteria</taxon>
        <taxon>Pseudomonadati</taxon>
        <taxon>Pseudomonadota</taxon>
        <taxon>Alphaproteobacteria</taxon>
        <taxon>Sphingomonadales</taxon>
        <taxon>Sphingomonadaceae</taxon>
        <taxon>Sphingomonas</taxon>
    </lineage>
</organism>
<dbReference type="SMART" id="SM00342">
    <property type="entry name" value="HTH_ARAC"/>
    <property type="match status" value="1"/>
</dbReference>
<dbReference type="SUPFAM" id="SSF46689">
    <property type="entry name" value="Homeodomain-like"/>
    <property type="match status" value="1"/>
</dbReference>
<evidence type="ECO:0000256" key="2">
    <source>
        <dbReference type="ARBA" id="ARBA00023125"/>
    </source>
</evidence>
<evidence type="ECO:0000256" key="3">
    <source>
        <dbReference type="ARBA" id="ARBA00023163"/>
    </source>
</evidence>
<dbReference type="Gene3D" id="1.10.10.60">
    <property type="entry name" value="Homeodomain-like"/>
    <property type="match status" value="1"/>
</dbReference>
<dbReference type="Pfam" id="PF12833">
    <property type="entry name" value="HTH_18"/>
    <property type="match status" value="1"/>
</dbReference>
<feature type="domain" description="HTH araC/xylS-type" evidence="4">
    <location>
        <begin position="189"/>
        <end position="272"/>
    </location>
</feature>
<keyword evidence="6" id="KW-1185">Reference proteome</keyword>
<dbReference type="InterPro" id="IPR009057">
    <property type="entry name" value="Homeodomain-like_sf"/>
</dbReference>
<proteinExistence type="predicted"/>
<dbReference type="PANTHER" id="PTHR46796">
    <property type="entry name" value="HTH-TYPE TRANSCRIPTIONAL ACTIVATOR RHAS-RELATED"/>
    <property type="match status" value="1"/>
</dbReference>